<evidence type="ECO:0000256" key="4">
    <source>
        <dbReference type="ARBA" id="ARBA00022771"/>
    </source>
</evidence>
<feature type="domain" description="C2H2-type" evidence="16">
    <location>
        <begin position="25"/>
        <end position="54"/>
    </location>
</feature>
<keyword evidence="18" id="KW-1185">Reference proteome</keyword>
<keyword evidence="9" id="KW-0804">Transcription</keyword>
<dbReference type="InterPro" id="IPR036236">
    <property type="entry name" value="Znf_C2H2_sf"/>
</dbReference>
<evidence type="ECO:0000256" key="8">
    <source>
        <dbReference type="ARBA" id="ARBA00023155"/>
    </source>
</evidence>
<evidence type="ECO:0000256" key="7">
    <source>
        <dbReference type="ARBA" id="ARBA00023125"/>
    </source>
</evidence>
<evidence type="ECO:0000256" key="2">
    <source>
        <dbReference type="ARBA" id="ARBA00022723"/>
    </source>
</evidence>
<keyword evidence="3" id="KW-0677">Repeat</keyword>
<evidence type="ECO:0000256" key="13">
    <source>
        <dbReference type="RuleBase" id="RU000682"/>
    </source>
</evidence>
<sequence length="890" mass="98620">MVNLVVRSHPRLARGESYPCGYKPYRCEVCGYSTTTKGNLTIHLQSDKHSNNVRVLQAAGKLPKRITVMPESQLHLRTILPEASEESSRPWKCPPCGYSTAVASNLRIHLSSGKHQSTVAVLDSIFFCGICSKFMSDSLESLEAHVNSWRQIEEEVALAQQDDNFVCTLCSYQTQLKSNFTIHCKTDKHISRQQLAAHIREGGPQNEWRLRYLPQGLQLVCQLCQFTAASWDGLKLHAASEKHIHHVQLYQKVKEHQLSPECSACGQVFKSKLEQVRHAMDSNHPLKLPQTKDGDAPNFQNGASDEHPCPLCLEAISEKKLELHLRHTHQVCPEVAQRLVFQQSNQFNPYCAPKMAAQPFNGLLNKLVQRASTTTFDNELQRQLHQMAPTPPAQPPSVQQLIQQLNAKATPPPVANQLQMDWAQRLSASAGAAMNPILAQLILNQFQSASDTSQNEQKVKKEEENEASRKSSIDNNQDTAEFSDEENQNPLQIVEMENEETKKSENNSESRSNNSAANSENGNSTKEEGNRRMRTLISPEQAEILYQEYLKDNCPPRHRLEDIAQSTGLKRRVVQVWFQNTRARERKGQYRSVSHFASAKKQGVNPISSNSLLSLAGMSARSQQNEKDLDLSESGSKSYPASPEGFGLSSLDDDSALPTMLKLSQKKTFANNNYVKTPSPGSQATGRLSADGSESGQKRSRTQLSQGQVMAMQSTFEMYRSPSLAECEILGNGIGLARRVVQVWFQNHRAKERRNRAARGETPEPPSPEPPKVCSICNVPIEGHTELREHLFSAAHINQLKITQGITNNPSPPSSVTVDGGLESNNLLGNILGGQNSQAMANFTIFANIQRIMASHGLAATGVNPAPLVNPLTSELPSSATVCEVNESEN</sequence>
<feature type="compositionally biased region" description="Basic and acidic residues" evidence="14">
    <location>
        <begin position="457"/>
        <end position="472"/>
    </location>
</feature>
<dbReference type="PROSITE" id="PS00027">
    <property type="entry name" value="HOMEOBOX_1"/>
    <property type="match status" value="1"/>
</dbReference>
<evidence type="ECO:0000313" key="17">
    <source>
        <dbReference type="EMBL" id="CAG5096786.1"/>
    </source>
</evidence>
<organism evidence="17 18">
    <name type="scientific">Oikopleura dioica</name>
    <name type="common">Tunicate</name>
    <dbReference type="NCBI Taxonomy" id="34765"/>
    <lineage>
        <taxon>Eukaryota</taxon>
        <taxon>Metazoa</taxon>
        <taxon>Chordata</taxon>
        <taxon>Tunicata</taxon>
        <taxon>Appendicularia</taxon>
        <taxon>Copelata</taxon>
        <taxon>Oikopleuridae</taxon>
        <taxon>Oikopleura</taxon>
    </lineage>
</organism>
<keyword evidence="8 12" id="KW-0371">Homeobox</keyword>
<feature type="region of interest" description="Disordered" evidence="14">
    <location>
        <begin position="451"/>
        <end position="532"/>
    </location>
</feature>
<comment type="subcellular location">
    <subcellularLocation>
        <location evidence="1 12 13">Nucleus</location>
    </subcellularLocation>
</comment>
<keyword evidence="4 11" id="KW-0863">Zinc-finger</keyword>
<evidence type="ECO:0000256" key="1">
    <source>
        <dbReference type="ARBA" id="ARBA00004123"/>
    </source>
</evidence>
<dbReference type="Pfam" id="PF12874">
    <property type="entry name" value="zf-met"/>
    <property type="match status" value="1"/>
</dbReference>
<feature type="compositionally biased region" description="Low complexity" evidence="14">
    <location>
        <begin position="509"/>
        <end position="524"/>
    </location>
</feature>
<dbReference type="Gene3D" id="3.30.160.60">
    <property type="entry name" value="Classic Zinc Finger"/>
    <property type="match status" value="2"/>
</dbReference>
<keyword evidence="5" id="KW-0862">Zinc</keyword>
<dbReference type="InterPro" id="IPR003604">
    <property type="entry name" value="Matrin/U1-like-C_Znf_C2H2"/>
</dbReference>
<dbReference type="SMART" id="SM00389">
    <property type="entry name" value="HOX"/>
    <property type="match status" value="2"/>
</dbReference>
<accession>A0ABN7SG12</accession>
<evidence type="ECO:0000259" key="15">
    <source>
        <dbReference type="PROSITE" id="PS50071"/>
    </source>
</evidence>
<feature type="region of interest" description="Disordered" evidence="14">
    <location>
        <begin position="672"/>
        <end position="706"/>
    </location>
</feature>
<dbReference type="InterPro" id="IPR051968">
    <property type="entry name" value="ZnFinger_Homeobox_TR"/>
</dbReference>
<dbReference type="Gene3D" id="1.10.10.60">
    <property type="entry name" value="Homeodomain-like"/>
    <property type="match status" value="2"/>
</dbReference>
<dbReference type="InterPro" id="IPR009057">
    <property type="entry name" value="Homeodomain-like_sf"/>
</dbReference>
<dbReference type="PANTHER" id="PTHR45891:SF3">
    <property type="entry name" value="ZINC FINGER PROTEIN 2"/>
    <property type="match status" value="1"/>
</dbReference>
<protein>
    <submittedName>
        <fullName evidence="17">Oidioi.mRNA.OKI2018_I69.XSR.g14779.t1.cds</fullName>
    </submittedName>
</protein>
<feature type="domain" description="Homeobox" evidence="15">
    <location>
        <begin position="695"/>
        <end position="755"/>
    </location>
</feature>
<dbReference type="SMART" id="SM00355">
    <property type="entry name" value="ZnF_C2H2"/>
    <property type="match status" value="7"/>
</dbReference>
<name>A0ABN7SG12_OIKDI</name>
<feature type="region of interest" description="Disordered" evidence="14">
    <location>
        <begin position="750"/>
        <end position="771"/>
    </location>
</feature>
<dbReference type="Pfam" id="PF00046">
    <property type="entry name" value="Homeodomain"/>
    <property type="match status" value="2"/>
</dbReference>
<dbReference type="PROSITE" id="PS00028">
    <property type="entry name" value="ZINC_FINGER_C2H2_1"/>
    <property type="match status" value="1"/>
</dbReference>
<keyword evidence="6" id="KW-0805">Transcription regulation</keyword>
<keyword evidence="2" id="KW-0479">Metal-binding</keyword>
<dbReference type="PANTHER" id="PTHR45891">
    <property type="entry name" value="ZINC FINGER HOMEOBOX PROTEIN"/>
    <property type="match status" value="1"/>
</dbReference>
<dbReference type="SMART" id="SM00451">
    <property type="entry name" value="ZnF_U1"/>
    <property type="match status" value="5"/>
</dbReference>
<feature type="compositionally biased region" description="Polar residues" evidence="14">
    <location>
        <begin position="672"/>
        <end position="686"/>
    </location>
</feature>
<gene>
    <name evidence="17" type="ORF">OKIOD_LOCUS6337</name>
</gene>
<dbReference type="InterPro" id="IPR017970">
    <property type="entry name" value="Homeobox_CS"/>
</dbReference>
<evidence type="ECO:0000256" key="14">
    <source>
        <dbReference type="SAM" id="MobiDB-lite"/>
    </source>
</evidence>
<feature type="DNA-binding region" description="Homeobox" evidence="12">
    <location>
        <begin position="530"/>
        <end position="589"/>
    </location>
</feature>
<keyword evidence="10 12" id="KW-0539">Nucleus</keyword>
<dbReference type="CDD" id="cd00086">
    <property type="entry name" value="homeodomain"/>
    <property type="match status" value="2"/>
</dbReference>
<feature type="DNA-binding region" description="Homeobox" evidence="12">
    <location>
        <begin position="697"/>
        <end position="756"/>
    </location>
</feature>
<evidence type="ECO:0000256" key="6">
    <source>
        <dbReference type="ARBA" id="ARBA00023015"/>
    </source>
</evidence>
<dbReference type="PROSITE" id="PS50071">
    <property type="entry name" value="HOMEOBOX_2"/>
    <property type="match status" value="2"/>
</dbReference>
<proteinExistence type="predicted"/>
<dbReference type="InterPro" id="IPR001356">
    <property type="entry name" value="HD"/>
</dbReference>
<evidence type="ECO:0000256" key="11">
    <source>
        <dbReference type="PROSITE-ProRule" id="PRU00042"/>
    </source>
</evidence>
<feature type="domain" description="Homeobox" evidence="15">
    <location>
        <begin position="528"/>
        <end position="588"/>
    </location>
</feature>
<keyword evidence="7 12" id="KW-0238">DNA-binding</keyword>
<reference evidence="17 18" key="1">
    <citation type="submission" date="2021-04" db="EMBL/GenBank/DDBJ databases">
        <authorList>
            <person name="Bliznina A."/>
        </authorList>
    </citation>
    <scope>NUCLEOTIDE SEQUENCE [LARGE SCALE GENOMIC DNA]</scope>
</reference>
<dbReference type="InterPro" id="IPR013087">
    <property type="entry name" value="Znf_C2H2_type"/>
</dbReference>
<evidence type="ECO:0000256" key="3">
    <source>
        <dbReference type="ARBA" id="ARBA00022737"/>
    </source>
</evidence>
<evidence type="ECO:0000256" key="5">
    <source>
        <dbReference type="ARBA" id="ARBA00022833"/>
    </source>
</evidence>
<evidence type="ECO:0000256" key="10">
    <source>
        <dbReference type="ARBA" id="ARBA00023242"/>
    </source>
</evidence>
<dbReference type="SUPFAM" id="SSF46689">
    <property type="entry name" value="Homeodomain-like"/>
    <property type="match status" value="2"/>
</dbReference>
<feature type="region of interest" description="Disordered" evidence="14">
    <location>
        <begin position="618"/>
        <end position="651"/>
    </location>
</feature>
<evidence type="ECO:0000313" key="18">
    <source>
        <dbReference type="Proteomes" id="UP001158576"/>
    </source>
</evidence>
<evidence type="ECO:0000256" key="12">
    <source>
        <dbReference type="PROSITE-ProRule" id="PRU00108"/>
    </source>
</evidence>
<dbReference type="SUPFAM" id="SSF57667">
    <property type="entry name" value="beta-beta-alpha zinc fingers"/>
    <property type="match status" value="2"/>
</dbReference>
<dbReference type="EMBL" id="OU015569">
    <property type="protein sequence ID" value="CAG5096786.1"/>
    <property type="molecule type" value="Genomic_DNA"/>
</dbReference>
<feature type="compositionally biased region" description="Basic and acidic residues" evidence="14">
    <location>
        <begin position="499"/>
        <end position="508"/>
    </location>
</feature>
<dbReference type="PROSITE" id="PS50157">
    <property type="entry name" value="ZINC_FINGER_C2H2_2"/>
    <property type="match status" value="1"/>
</dbReference>
<evidence type="ECO:0000256" key="9">
    <source>
        <dbReference type="ARBA" id="ARBA00023163"/>
    </source>
</evidence>
<dbReference type="Proteomes" id="UP001158576">
    <property type="component" value="Chromosome XSR"/>
</dbReference>
<evidence type="ECO:0000259" key="16">
    <source>
        <dbReference type="PROSITE" id="PS50157"/>
    </source>
</evidence>